<dbReference type="GO" id="GO:0005524">
    <property type="term" value="F:ATP binding"/>
    <property type="evidence" value="ECO:0007669"/>
    <property type="project" value="UniProtKB-UniRule"/>
</dbReference>
<evidence type="ECO:0000256" key="7">
    <source>
        <dbReference type="ARBA" id="ARBA00022840"/>
    </source>
</evidence>
<feature type="domain" description="GMPS ATP-PPase" evidence="11">
    <location>
        <begin position="191"/>
        <end position="385"/>
    </location>
</feature>
<name>A0A1F5YVJ8_9BACT</name>
<evidence type="ECO:0000256" key="8">
    <source>
        <dbReference type="ARBA" id="ARBA00022962"/>
    </source>
</evidence>
<comment type="catalytic activity">
    <reaction evidence="9">
        <text>XMP + L-glutamine + ATP + H2O = GMP + L-glutamate + AMP + diphosphate + 2 H(+)</text>
        <dbReference type="Rhea" id="RHEA:11680"/>
        <dbReference type="ChEBI" id="CHEBI:15377"/>
        <dbReference type="ChEBI" id="CHEBI:15378"/>
        <dbReference type="ChEBI" id="CHEBI:29985"/>
        <dbReference type="ChEBI" id="CHEBI:30616"/>
        <dbReference type="ChEBI" id="CHEBI:33019"/>
        <dbReference type="ChEBI" id="CHEBI:57464"/>
        <dbReference type="ChEBI" id="CHEBI:58115"/>
        <dbReference type="ChEBI" id="CHEBI:58359"/>
        <dbReference type="ChEBI" id="CHEBI:456215"/>
        <dbReference type="EC" id="6.3.5.2"/>
    </reaction>
</comment>
<dbReference type="HAMAP" id="MF_00344">
    <property type="entry name" value="GMP_synthase"/>
    <property type="match status" value="1"/>
</dbReference>
<evidence type="ECO:0000313" key="12">
    <source>
        <dbReference type="EMBL" id="OGG04135.1"/>
    </source>
</evidence>
<dbReference type="Gene3D" id="3.30.300.10">
    <property type="match status" value="1"/>
</dbReference>
<proteinExistence type="inferred from homology"/>
<keyword evidence="4 9" id="KW-0547">Nucleotide-binding</keyword>
<dbReference type="InterPro" id="IPR004739">
    <property type="entry name" value="GMP_synth_GATase"/>
</dbReference>
<dbReference type="SUPFAM" id="SSF52317">
    <property type="entry name" value="Class I glutamine amidotransferase-like"/>
    <property type="match status" value="1"/>
</dbReference>
<dbReference type="InterPro" id="IPR017926">
    <property type="entry name" value="GATASE"/>
</dbReference>
<evidence type="ECO:0000259" key="11">
    <source>
        <dbReference type="PROSITE" id="PS51553"/>
    </source>
</evidence>
<evidence type="ECO:0000256" key="6">
    <source>
        <dbReference type="ARBA" id="ARBA00022755"/>
    </source>
</evidence>
<protein>
    <recommendedName>
        <fullName evidence="9">GMP synthase [glutamine-hydrolyzing]</fullName>
        <ecNumber evidence="9">6.3.5.2</ecNumber>
    </recommendedName>
    <alternativeName>
        <fullName evidence="9">GMP synthetase</fullName>
    </alternativeName>
    <alternativeName>
        <fullName evidence="9">Glutamine amidotransferase</fullName>
    </alternativeName>
</protein>
<dbReference type="FunFam" id="3.30.300.10:FF:000002">
    <property type="entry name" value="GMP synthase [glutamine-hydrolyzing]"/>
    <property type="match status" value="1"/>
</dbReference>
<comment type="function">
    <text evidence="1 9">Catalyzes the synthesis of GMP from XMP.</text>
</comment>
<keyword evidence="8 9" id="KW-0315">Glutamine amidotransferase</keyword>
<comment type="pathway">
    <text evidence="2 9">Purine metabolism; GMP biosynthesis; GMP from XMP (L-Gln route): step 1/1.</text>
</comment>
<dbReference type="SUPFAM" id="SSF52402">
    <property type="entry name" value="Adenine nucleotide alpha hydrolases-like"/>
    <property type="match status" value="1"/>
</dbReference>
<dbReference type="NCBIfam" id="NF000848">
    <property type="entry name" value="PRK00074.1"/>
    <property type="match status" value="1"/>
</dbReference>
<feature type="active site" description="Nucleophile" evidence="9">
    <location>
        <position position="78"/>
    </location>
</feature>
<organism evidence="12 13">
    <name type="scientific">Candidatus Gottesmanbacteria bacterium RBG_16_52_11</name>
    <dbReference type="NCBI Taxonomy" id="1798374"/>
    <lineage>
        <taxon>Bacteria</taxon>
        <taxon>Candidatus Gottesmaniibacteriota</taxon>
    </lineage>
</organism>
<dbReference type="InterPro" id="IPR022955">
    <property type="entry name" value="GMP_synthase"/>
</dbReference>
<dbReference type="AlphaFoldDB" id="A0A1F5YVJ8"/>
<dbReference type="PANTHER" id="PTHR11922:SF2">
    <property type="entry name" value="GMP SYNTHASE [GLUTAMINE-HYDROLYZING]"/>
    <property type="match status" value="1"/>
</dbReference>
<keyword evidence="6 9" id="KW-0658">Purine biosynthesis</keyword>
<keyword evidence="3 9" id="KW-0436">Ligase</keyword>
<comment type="subunit">
    <text evidence="9">Homodimer.</text>
</comment>
<gene>
    <name evidence="9" type="primary">guaA</name>
    <name evidence="12" type="ORF">A2Z33_03150</name>
</gene>
<keyword evidence="7 9" id="KW-0067">ATP-binding</keyword>
<dbReference type="InterPro" id="IPR001674">
    <property type="entry name" value="GMP_synth_C"/>
</dbReference>
<dbReference type="SUPFAM" id="SSF54810">
    <property type="entry name" value="GMP synthetase C-terminal dimerisation domain"/>
    <property type="match status" value="1"/>
</dbReference>
<dbReference type="GO" id="GO:0003921">
    <property type="term" value="F:GMP synthase activity"/>
    <property type="evidence" value="ECO:0007669"/>
    <property type="project" value="InterPro"/>
</dbReference>
<dbReference type="CDD" id="cd01742">
    <property type="entry name" value="GATase1_GMP_Synthase"/>
    <property type="match status" value="1"/>
</dbReference>
<sequence>MICIVDFGSQTTHLIGRRIRDLGIDVAIVEPKDTLKRINKDKTRGIILSGGPASVYEKGAPTVSDKIFSLGIPVLGICYGWQLTAKLLGGKVIGGHREYGPTNVVIASKSALFKNVRAKEMTVWMSHGDEVVELPLGFDYHVSTPSVKAAGVGDFDRKIFGVQFHPEVEHTQEGKRILRNFVESVCGETVSEKKIRAQTLIDEIRTAINRKGKSVGAIAAVSGGVDSTVAAAIVARAIGKRFIPVFCDNGLMRTGTREEVRYIFSDLLQVDPVIIDCKREFLTALKGLTDPEKKRIAIGKLYIKIFEAEAKRHEGIAFLIQGTIYSDVIESQGTRHASKIKSHHNVGGLPSRMRFDLLEPNRNLYKDEVRELGRQLGLPPEVLSKQPFPGPGQAIRIIGEVTEERLARQQLADRIVLQVIREEGWYDRVFQSFPVMTGVRTTAVKGDGRVYGELVGLRVYDSSDIMTAGWTHLPYGILQKISSRIVNEVPDVSRVVYDITTKPPATMEWE</sequence>
<dbReference type="Gene3D" id="3.40.50.880">
    <property type="match status" value="1"/>
</dbReference>
<evidence type="ECO:0000256" key="9">
    <source>
        <dbReference type="HAMAP-Rule" id="MF_00344"/>
    </source>
</evidence>
<dbReference type="EC" id="6.3.5.2" evidence="9"/>
<accession>A0A1F5YVJ8</accession>
<dbReference type="InterPro" id="IPR029062">
    <property type="entry name" value="Class_I_gatase-like"/>
</dbReference>
<dbReference type="NCBIfam" id="TIGR00884">
    <property type="entry name" value="guaA_Cterm"/>
    <property type="match status" value="1"/>
</dbReference>
<comment type="caution">
    <text evidence="12">The sequence shown here is derived from an EMBL/GenBank/DDBJ whole genome shotgun (WGS) entry which is preliminary data.</text>
</comment>
<evidence type="ECO:0000313" key="13">
    <source>
        <dbReference type="Proteomes" id="UP000178448"/>
    </source>
</evidence>
<dbReference type="Pfam" id="PF00958">
    <property type="entry name" value="GMP_synt_C"/>
    <property type="match status" value="1"/>
</dbReference>
<dbReference type="NCBIfam" id="TIGR00888">
    <property type="entry name" value="guaA_Nterm"/>
    <property type="match status" value="1"/>
</dbReference>
<dbReference type="PANTHER" id="PTHR11922">
    <property type="entry name" value="GMP SYNTHASE-RELATED"/>
    <property type="match status" value="1"/>
</dbReference>
<evidence type="ECO:0000256" key="4">
    <source>
        <dbReference type="ARBA" id="ARBA00022741"/>
    </source>
</evidence>
<dbReference type="InterPro" id="IPR014729">
    <property type="entry name" value="Rossmann-like_a/b/a_fold"/>
</dbReference>
<dbReference type="UniPathway" id="UPA00189">
    <property type="reaction ID" value="UER00296"/>
</dbReference>
<evidence type="ECO:0000256" key="5">
    <source>
        <dbReference type="ARBA" id="ARBA00022749"/>
    </source>
</evidence>
<dbReference type="PRINTS" id="PR00096">
    <property type="entry name" value="GATASE"/>
</dbReference>
<dbReference type="PROSITE" id="PS51273">
    <property type="entry name" value="GATASE_TYPE_1"/>
    <property type="match status" value="1"/>
</dbReference>
<dbReference type="Gene3D" id="3.40.50.620">
    <property type="entry name" value="HUPs"/>
    <property type="match status" value="1"/>
</dbReference>
<dbReference type="InterPro" id="IPR025777">
    <property type="entry name" value="GMPS_ATP_PPase_dom"/>
</dbReference>
<dbReference type="Proteomes" id="UP000178448">
    <property type="component" value="Unassembled WGS sequence"/>
</dbReference>
<evidence type="ECO:0000256" key="1">
    <source>
        <dbReference type="ARBA" id="ARBA00002332"/>
    </source>
</evidence>
<feature type="active site" evidence="9">
    <location>
        <position position="167"/>
    </location>
</feature>
<dbReference type="Pfam" id="PF00117">
    <property type="entry name" value="GATase"/>
    <property type="match status" value="1"/>
</dbReference>
<dbReference type="PROSITE" id="PS51553">
    <property type="entry name" value="GMPS_ATP_PPASE"/>
    <property type="match status" value="1"/>
</dbReference>
<keyword evidence="5 9" id="KW-0332">GMP biosynthesis</keyword>
<dbReference type="STRING" id="1798374.A2Z33_03150"/>
<feature type="binding site" evidence="10">
    <location>
        <begin position="222"/>
        <end position="228"/>
    </location>
    <ligand>
        <name>ATP</name>
        <dbReference type="ChEBI" id="CHEBI:30616"/>
    </ligand>
</feature>
<dbReference type="EMBL" id="MFJD01000004">
    <property type="protein sequence ID" value="OGG04135.1"/>
    <property type="molecule type" value="Genomic_DNA"/>
</dbReference>
<dbReference type="CDD" id="cd01997">
    <property type="entry name" value="GMP_synthase_C"/>
    <property type="match status" value="1"/>
</dbReference>
<dbReference type="GO" id="GO:0005829">
    <property type="term" value="C:cytosol"/>
    <property type="evidence" value="ECO:0007669"/>
    <property type="project" value="TreeGrafter"/>
</dbReference>
<evidence type="ECO:0000256" key="3">
    <source>
        <dbReference type="ARBA" id="ARBA00022598"/>
    </source>
</evidence>
<dbReference type="FunFam" id="3.40.50.880:FF:000001">
    <property type="entry name" value="GMP synthase [glutamine-hydrolyzing]"/>
    <property type="match status" value="1"/>
</dbReference>
<evidence type="ECO:0000256" key="2">
    <source>
        <dbReference type="ARBA" id="ARBA00005153"/>
    </source>
</evidence>
<evidence type="ECO:0000256" key="10">
    <source>
        <dbReference type="PROSITE-ProRule" id="PRU00886"/>
    </source>
</evidence>
<reference evidence="12 13" key="1">
    <citation type="journal article" date="2016" name="Nat. Commun.">
        <title>Thousands of microbial genomes shed light on interconnected biogeochemical processes in an aquifer system.</title>
        <authorList>
            <person name="Anantharaman K."/>
            <person name="Brown C.T."/>
            <person name="Hug L.A."/>
            <person name="Sharon I."/>
            <person name="Castelle C.J."/>
            <person name="Probst A.J."/>
            <person name="Thomas B.C."/>
            <person name="Singh A."/>
            <person name="Wilkins M.J."/>
            <person name="Karaoz U."/>
            <person name="Brodie E.L."/>
            <person name="Williams K.H."/>
            <person name="Hubbard S.S."/>
            <person name="Banfield J.F."/>
        </authorList>
    </citation>
    <scope>NUCLEOTIDE SEQUENCE [LARGE SCALE GENOMIC DNA]</scope>
</reference>
<dbReference type="PRINTS" id="PR00097">
    <property type="entry name" value="ANTSNTHASEII"/>
</dbReference>
<feature type="active site" evidence="9">
    <location>
        <position position="165"/>
    </location>
</feature>